<dbReference type="Proteomes" id="UP000478740">
    <property type="component" value="Unassembled WGS sequence"/>
</dbReference>
<accession>A0A6L6IVE9</accession>
<dbReference type="RefSeq" id="WP_155043473.1">
    <property type="nucleotide sequence ID" value="NZ_WMIH01000002.1"/>
</dbReference>
<sequence>MRTNLRGVAMLSAVAAALVLVITFLWHDTARPHTPVPPVVIEKGTAAMPRVALIAPREGLRPLPWNILGRTASTPDKKGYLQEWPGFHAEGRFTGTGVYLRFQDMSNRWRVTLDGGDGGRIDLARPGATDVRIDGLVPGEHLIRVEKISESSMPASFGGVFIDDSASPLPAPEPAARLIEFIGDSDTVGFANGATSRDCTEEEIFAATDTSASFGPQVAAALGADYRVIARSGIGLLRNYGGASPETTMPSRYPLALPSDPHAAGQPQRPADIVVTGLGSNDFGSDFAPGEVWRDQAALSRDFAPALTEFLRARVRENPQALQVLLAFGEYGDALVGPYRQAEAALKSDGARVVLVVLPKLQRSACLWHPSAQDHRMIARDIIHAIEGAGA</sequence>
<dbReference type="SUPFAM" id="SSF52266">
    <property type="entry name" value="SGNH hydrolase"/>
    <property type="match status" value="1"/>
</dbReference>
<dbReference type="PANTHER" id="PTHR37834:SF2">
    <property type="entry name" value="ESTERASE, SGNH HYDROLASE-TYPE"/>
    <property type="match status" value="1"/>
</dbReference>
<dbReference type="InterPro" id="IPR040794">
    <property type="entry name" value="CE2_N"/>
</dbReference>
<keyword evidence="1" id="KW-0812">Transmembrane</keyword>
<dbReference type="InterPro" id="IPR052762">
    <property type="entry name" value="PCW_deacetylase/CE"/>
</dbReference>
<keyword evidence="1" id="KW-0472">Membrane</keyword>
<dbReference type="Pfam" id="PF17996">
    <property type="entry name" value="CE2_N"/>
    <property type="match status" value="1"/>
</dbReference>
<keyword evidence="4" id="KW-1185">Reference proteome</keyword>
<organism evidence="3 4">
    <name type="scientific">Paracoccus shanxieyensis</name>
    <dbReference type="NCBI Taxonomy" id="2675752"/>
    <lineage>
        <taxon>Bacteria</taxon>
        <taxon>Pseudomonadati</taxon>
        <taxon>Pseudomonadota</taxon>
        <taxon>Alphaproteobacteria</taxon>
        <taxon>Rhodobacterales</taxon>
        <taxon>Paracoccaceae</taxon>
        <taxon>Paracoccus</taxon>
    </lineage>
</organism>
<proteinExistence type="predicted"/>
<dbReference type="Gene3D" id="2.60.120.260">
    <property type="entry name" value="Galactose-binding domain-like"/>
    <property type="match status" value="1"/>
</dbReference>
<dbReference type="AlphaFoldDB" id="A0A6L6IVE9"/>
<dbReference type="PANTHER" id="PTHR37834">
    <property type="entry name" value="GDSL-LIKE LIPASE/ACYLHYDROLASE DOMAIN PROTEIN (AFU_ORTHOLOGUE AFUA_2G00620)"/>
    <property type="match status" value="1"/>
</dbReference>
<reference evidence="3 4" key="1">
    <citation type="submission" date="2019-11" db="EMBL/GenBank/DDBJ databases">
        <authorList>
            <person name="Dong K."/>
        </authorList>
    </citation>
    <scope>NUCLEOTIDE SEQUENCE [LARGE SCALE GENOMIC DNA]</scope>
    <source>
        <strain evidence="3 4">DK608</strain>
    </source>
</reference>
<feature type="domain" description="Carbohydrate esterase 2 N-terminal" evidence="2">
    <location>
        <begin position="68"/>
        <end position="172"/>
    </location>
</feature>
<dbReference type="CDD" id="cd01831">
    <property type="entry name" value="Endoglucanase_E_like"/>
    <property type="match status" value="1"/>
</dbReference>
<evidence type="ECO:0000259" key="2">
    <source>
        <dbReference type="Pfam" id="PF17996"/>
    </source>
</evidence>
<keyword evidence="1" id="KW-1133">Transmembrane helix</keyword>
<comment type="caution">
    <text evidence="3">The sequence shown here is derived from an EMBL/GenBank/DDBJ whole genome shotgun (WGS) entry which is preliminary data.</text>
</comment>
<dbReference type="GO" id="GO:0052689">
    <property type="term" value="F:carboxylic ester hydrolase activity"/>
    <property type="evidence" value="ECO:0007669"/>
    <property type="project" value="InterPro"/>
</dbReference>
<feature type="transmembrane region" description="Helical" evidence="1">
    <location>
        <begin position="7"/>
        <end position="26"/>
    </location>
</feature>
<evidence type="ECO:0000256" key="1">
    <source>
        <dbReference type="SAM" id="Phobius"/>
    </source>
</evidence>
<dbReference type="Gene3D" id="3.40.50.1110">
    <property type="entry name" value="SGNH hydrolase"/>
    <property type="match status" value="1"/>
</dbReference>
<protein>
    <submittedName>
        <fullName evidence="3">Lipase</fullName>
    </submittedName>
</protein>
<dbReference type="InterPro" id="IPR037461">
    <property type="entry name" value="CtCE2-like_dom"/>
</dbReference>
<name>A0A6L6IVE9_9RHOB</name>
<dbReference type="EMBL" id="WMII01000003">
    <property type="protein sequence ID" value="MTH63558.1"/>
    <property type="molecule type" value="Genomic_DNA"/>
</dbReference>
<evidence type="ECO:0000313" key="3">
    <source>
        <dbReference type="EMBL" id="MTH63558.1"/>
    </source>
</evidence>
<gene>
    <name evidence="3" type="ORF">GL284_04650</name>
</gene>
<dbReference type="InterPro" id="IPR036514">
    <property type="entry name" value="SGNH_hydro_sf"/>
</dbReference>
<evidence type="ECO:0000313" key="4">
    <source>
        <dbReference type="Proteomes" id="UP000478740"/>
    </source>
</evidence>